<protein>
    <submittedName>
        <fullName evidence="1">Uncharacterized protein</fullName>
    </submittedName>
</protein>
<keyword evidence="2" id="KW-1185">Reference proteome</keyword>
<accession>A0ABR2JQ78</accession>
<dbReference type="EMBL" id="JAPFFF010000010">
    <property type="protein sequence ID" value="KAK8880608.1"/>
    <property type="molecule type" value="Genomic_DNA"/>
</dbReference>
<comment type="caution">
    <text evidence="1">The sequence shown here is derived from an EMBL/GenBank/DDBJ whole genome shotgun (WGS) entry which is preliminary data.</text>
</comment>
<name>A0ABR2JQ78_9EUKA</name>
<dbReference type="Proteomes" id="UP001470230">
    <property type="component" value="Unassembled WGS sequence"/>
</dbReference>
<gene>
    <name evidence="1" type="ORF">M9Y10_003290</name>
</gene>
<proteinExistence type="predicted"/>
<sequence>MNQTVIAISALSEEEVKFPPSLKFRHFLVRKSGLPTPEIAIHFSRRVKAEFSPVDGTVMANFSSGGQSDECVYSPTETTITGGATFCVAGSNMSAVFIGGNPLPNSPNTPIHYQH</sequence>
<evidence type="ECO:0000313" key="1">
    <source>
        <dbReference type="EMBL" id="KAK8880608.1"/>
    </source>
</evidence>
<organism evidence="1 2">
    <name type="scientific">Tritrichomonas musculus</name>
    <dbReference type="NCBI Taxonomy" id="1915356"/>
    <lineage>
        <taxon>Eukaryota</taxon>
        <taxon>Metamonada</taxon>
        <taxon>Parabasalia</taxon>
        <taxon>Tritrichomonadida</taxon>
        <taxon>Tritrichomonadidae</taxon>
        <taxon>Tritrichomonas</taxon>
    </lineage>
</organism>
<evidence type="ECO:0000313" key="2">
    <source>
        <dbReference type="Proteomes" id="UP001470230"/>
    </source>
</evidence>
<reference evidence="1 2" key="1">
    <citation type="submission" date="2024-04" db="EMBL/GenBank/DDBJ databases">
        <title>Tritrichomonas musculus Genome.</title>
        <authorList>
            <person name="Alves-Ferreira E."/>
            <person name="Grigg M."/>
            <person name="Lorenzi H."/>
            <person name="Galac M."/>
        </authorList>
    </citation>
    <scope>NUCLEOTIDE SEQUENCE [LARGE SCALE GENOMIC DNA]</scope>
    <source>
        <strain evidence="1 2">EAF2021</strain>
    </source>
</reference>